<name>A0A2L0UBK9_9MICC</name>
<sequence>MFAAAHDERSAMTVLQIALLLGAVIVVWLLAVVLIVVWVMGMSRNAAVDDEKFRRDLARERRRAERRAAAKADKTSA</sequence>
<gene>
    <name evidence="2" type="ORF">CVO76_02435</name>
</gene>
<evidence type="ECO:0000256" key="1">
    <source>
        <dbReference type="SAM" id="Phobius"/>
    </source>
</evidence>
<dbReference type="Proteomes" id="UP000239187">
    <property type="component" value="Chromosome"/>
</dbReference>
<keyword evidence="1" id="KW-0472">Membrane</keyword>
<dbReference type="EMBL" id="CP024915">
    <property type="protein sequence ID" value="AUZ86621.1"/>
    <property type="molecule type" value="Genomic_DNA"/>
</dbReference>
<organism evidence="2 3">
    <name type="scientific">Arthrobacter agilis</name>
    <dbReference type="NCBI Taxonomy" id="37921"/>
    <lineage>
        <taxon>Bacteria</taxon>
        <taxon>Bacillati</taxon>
        <taxon>Actinomycetota</taxon>
        <taxon>Actinomycetes</taxon>
        <taxon>Micrococcales</taxon>
        <taxon>Micrococcaceae</taxon>
        <taxon>Arthrobacter</taxon>
    </lineage>
</organism>
<dbReference type="AlphaFoldDB" id="A0A2L0UBK9"/>
<reference evidence="2 3" key="1">
    <citation type="submission" date="2017-11" db="EMBL/GenBank/DDBJ databases">
        <title>Draft genome of Arthrobacter agilis strain UMCV2, a plant growth-promoting rhizobacterium and biocontrol capacity of phytopathogenic fungi.</title>
        <authorList>
            <person name="Martinez-Camara R."/>
            <person name="Santoyo G."/>
            <person name="Moreno-Hagelsieb G."/>
            <person name="Valencia-Cantero E."/>
        </authorList>
    </citation>
    <scope>NUCLEOTIDE SEQUENCE [LARGE SCALE GENOMIC DNA]</scope>
    <source>
        <strain evidence="2 3">UMCV2</strain>
    </source>
</reference>
<evidence type="ECO:0000313" key="2">
    <source>
        <dbReference type="EMBL" id="AUZ86621.1"/>
    </source>
</evidence>
<evidence type="ECO:0000313" key="3">
    <source>
        <dbReference type="Proteomes" id="UP000239187"/>
    </source>
</evidence>
<protein>
    <submittedName>
        <fullName evidence="2">Uncharacterized protein</fullName>
    </submittedName>
</protein>
<accession>A0A2L0UBK9</accession>
<keyword evidence="1" id="KW-1133">Transmembrane helix</keyword>
<feature type="transmembrane region" description="Helical" evidence="1">
    <location>
        <begin position="17"/>
        <end position="39"/>
    </location>
</feature>
<proteinExistence type="predicted"/>
<keyword evidence="1" id="KW-0812">Transmembrane</keyword>